<evidence type="ECO:0000313" key="5">
    <source>
        <dbReference type="Proteomes" id="UP000535276"/>
    </source>
</evidence>
<gene>
    <name evidence="2" type="ORF">GGE66_000621</name>
    <name evidence="3" type="ORF">GGI64_004210</name>
</gene>
<dbReference type="Proteomes" id="UP000517187">
    <property type="component" value="Unassembled WGS sequence"/>
</dbReference>
<proteinExistence type="predicted"/>
<comment type="caution">
    <text evidence="3">The sequence shown here is derived from an EMBL/GenBank/DDBJ whole genome shotgun (WGS) entry which is preliminary data.</text>
</comment>
<evidence type="ECO:0000313" key="4">
    <source>
        <dbReference type="Proteomes" id="UP000517187"/>
    </source>
</evidence>
<name>A0A7Z0IZZ2_RHILE</name>
<dbReference type="AlphaFoldDB" id="A0A7Z0IZZ2"/>
<evidence type="ECO:0000256" key="1">
    <source>
        <dbReference type="SAM" id="MobiDB-lite"/>
    </source>
</evidence>
<accession>A0A7Z0IZZ2</accession>
<protein>
    <submittedName>
        <fullName evidence="3">Uncharacterized protein</fullName>
    </submittedName>
</protein>
<evidence type="ECO:0000313" key="3">
    <source>
        <dbReference type="EMBL" id="NYJ13129.1"/>
    </source>
</evidence>
<sequence>MEFNGQQYGSDGGAAGYDPEGDFFLPEGPALKLNRKKRPERNCQAHEGKVATELRPIAIHRAVSTFHDM</sequence>
<feature type="region of interest" description="Disordered" evidence="1">
    <location>
        <begin position="1"/>
        <end position="27"/>
    </location>
</feature>
<dbReference type="EMBL" id="JACIIJ010000001">
    <property type="protein sequence ID" value="MBB6219677.1"/>
    <property type="molecule type" value="Genomic_DNA"/>
</dbReference>
<evidence type="ECO:0000313" key="2">
    <source>
        <dbReference type="EMBL" id="MBB6219677.1"/>
    </source>
</evidence>
<organism evidence="3 5">
    <name type="scientific">Rhizobium leguminosarum</name>
    <dbReference type="NCBI Taxonomy" id="384"/>
    <lineage>
        <taxon>Bacteria</taxon>
        <taxon>Pseudomonadati</taxon>
        <taxon>Pseudomonadota</taxon>
        <taxon>Alphaproteobacteria</taxon>
        <taxon>Hyphomicrobiales</taxon>
        <taxon>Rhizobiaceae</taxon>
        <taxon>Rhizobium/Agrobacterium group</taxon>
        <taxon>Rhizobium</taxon>
    </lineage>
</organism>
<reference evidence="3 5" key="1">
    <citation type="submission" date="2020-07" db="EMBL/GenBank/DDBJ databases">
        <title>Genomic Encyclopedia of Type Strains, Phase IV (KMG-V): Genome sequencing to study the core and pangenomes of soil and plant-associated prokaryotes.</title>
        <authorList>
            <person name="Whitman W."/>
        </authorList>
    </citation>
    <scope>NUCLEOTIDE SEQUENCE [LARGE SCALE GENOMIC DNA]</scope>
    <source>
        <strain evidence="2 4">SEMIA 4011</strain>
        <strain evidence="3 5">SEMIA 4052</strain>
    </source>
</reference>
<dbReference type="EMBL" id="JACBZV010000007">
    <property type="protein sequence ID" value="NYJ13129.1"/>
    <property type="molecule type" value="Genomic_DNA"/>
</dbReference>
<dbReference type="Proteomes" id="UP000535276">
    <property type="component" value="Unassembled WGS sequence"/>
</dbReference>